<feature type="compositionally biased region" description="Basic and acidic residues" evidence="1">
    <location>
        <begin position="66"/>
        <end position="102"/>
    </location>
</feature>
<evidence type="ECO:0000256" key="1">
    <source>
        <dbReference type="SAM" id="MobiDB-lite"/>
    </source>
</evidence>
<feature type="region of interest" description="Disordered" evidence="1">
    <location>
        <begin position="24"/>
        <end position="156"/>
    </location>
</feature>
<dbReference type="Proteomes" id="UP001066276">
    <property type="component" value="Chromosome 9"/>
</dbReference>
<proteinExistence type="predicted"/>
<dbReference type="AlphaFoldDB" id="A0AAV7MKT7"/>
<gene>
    <name evidence="2" type="ORF">NDU88_001190</name>
</gene>
<feature type="compositionally biased region" description="Basic and acidic residues" evidence="1">
    <location>
        <begin position="140"/>
        <end position="156"/>
    </location>
</feature>
<feature type="compositionally biased region" description="Basic and acidic residues" evidence="1">
    <location>
        <begin position="49"/>
        <end position="58"/>
    </location>
</feature>
<keyword evidence="3" id="KW-1185">Reference proteome</keyword>
<sequence length="180" mass="21063">MSQAWFPIVTGARISTELDVARGHYSDSLSRGQTSTSSQLRWLRGRGLKNKEDVKRQQQEAAGKMRKMEDKTRKAEGEARRAEEVVRKMDEEAKKEEDEARRMEKKARRSRKRTRKTKTERETIRRSRPRSRRNVATPDTCHELGKGETTKRNKSGEHYWFSSLFSFLSTRTLKTTGRTK</sequence>
<feature type="compositionally biased region" description="Polar residues" evidence="1">
    <location>
        <begin position="27"/>
        <end position="40"/>
    </location>
</feature>
<organism evidence="2 3">
    <name type="scientific">Pleurodeles waltl</name>
    <name type="common">Iberian ribbed newt</name>
    <dbReference type="NCBI Taxonomy" id="8319"/>
    <lineage>
        <taxon>Eukaryota</taxon>
        <taxon>Metazoa</taxon>
        <taxon>Chordata</taxon>
        <taxon>Craniata</taxon>
        <taxon>Vertebrata</taxon>
        <taxon>Euteleostomi</taxon>
        <taxon>Amphibia</taxon>
        <taxon>Batrachia</taxon>
        <taxon>Caudata</taxon>
        <taxon>Salamandroidea</taxon>
        <taxon>Salamandridae</taxon>
        <taxon>Pleurodelinae</taxon>
        <taxon>Pleurodeles</taxon>
    </lineage>
</organism>
<accession>A0AAV7MKT7</accession>
<reference evidence="2" key="1">
    <citation type="journal article" date="2022" name="bioRxiv">
        <title>Sequencing and chromosome-scale assembly of the giantPleurodeles waltlgenome.</title>
        <authorList>
            <person name="Brown T."/>
            <person name="Elewa A."/>
            <person name="Iarovenko S."/>
            <person name="Subramanian E."/>
            <person name="Araus A.J."/>
            <person name="Petzold A."/>
            <person name="Susuki M."/>
            <person name="Suzuki K.-i.T."/>
            <person name="Hayashi T."/>
            <person name="Toyoda A."/>
            <person name="Oliveira C."/>
            <person name="Osipova E."/>
            <person name="Leigh N.D."/>
            <person name="Simon A."/>
            <person name="Yun M.H."/>
        </authorList>
    </citation>
    <scope>NUCLEOTIDE SEQUENCE</scope>
    <source>
        <strain evidence="2">20211129_DDA</strain>
        <tissue evidence="2">Liver</tissue>
    </source>
</reference>
<protein>
    <submittedName>
        <fullName evidence="2">Uncharacterized protein</fullName>
    </submittedName>
</protein>
<evidence type="ECO:0000313" key="3">
    <source>
        <dbReference type="Proteomes" id="UP001066276"/>
    </source>
</evidence>
<evidence type="ECO:0000313" key="2">
    <source>
        <dbReference type="EMBL" id="KAJ1103769.1"/>
    </source>
</evidence>
<feature type="compositionally biased region" description="Basic residues" evidence="1">
    <location>
        <begin position="103"/>
        <end position="116"/>
    </location>
</feature>
<dbReference type="EMBL" id="JANPWB010000013">
    <property type="protein sequence ID" value="KAJ1103769.1"/>
    <property type="molecule type" value="Genomic_DNA"/>
</dbReference>
<comment type="caution">
    <text evidence="2">The sequence shown here is derived from an EMBL/GenBank/DDBJ whole genome shotgun (WGS) entry which is preliminary data.</text>
</comment>
<name>A0AAV7MKT7_PLEWA</name>